<proteinExistence type="predicted"/>
<dbReference type="PROSITE" id="PS50199">
    <property type="entry name" value="ZF_RANBP2_2"/>
    <property type="match status" value="1"/>
</dbReference>
<dbReference type="PROSITE" id="PS01358">
    <property type="entry name" value="ZF_RANBP2_1"/>
    <property type="match status" value="1"/>
</dbReference>
<reference evidence="5 6" key="1">
    <citation type="submission" date="2018-08" db="EMBL/GenBank/DDBJ databases">
        <title>Diversity &amp; Physiological Properties of Lignin-Decomposing Actinobacteria from Soil.</title>
        <authorList>
            <person name="Roh S.G."/>
            <person name="Kim S.B."/>
        </authorList>
    </citation>
    <scope>NUCLEOTIDE SEQUENCE [LARGE SCALE GENOMIC DNA]</scope>
    <source>
        <strain evidence="5 6">MMS17-GH009</strain>
    </source>
</reference>
<dbReference type="SMART" id="SM00387">
    <property type="entry name" value="HATPase_c"/>
    <property type="match status" value="1"/>
</dbReference>
<dbReference type="InterPro" id="IPR036890">
    <property type="entry name" value="HATPase_C_sf"/>
</dbReference>
<evidence type="ECO:0000259" key="4">
    <source>
        <dbReference type="PROSITE" id="PS50199"/>
    </source>
</evidence>
<keyword evidence="6" id="KW-1185">Reference proteome</keyword>
<keyword evidence="1" id="KW-0479">Metal-binding</keyword>
<dbReference type="Proteomes" id="UP000263377">
    <property type="component" value="Unassembled WGS sequence"/>
</dbReference>
<dbReference type="SMART" id="SM00547">
    <property type="entry name" value="ZnF_RBZ"/>
    <property type="match status" value="2"/>
</dbReference>
<dbReference type="SUPFAM" id="SSF55874">
    <property type="entry name" value="ATPase domain of HSP90 chaperone/DNA topoisomerase II/histidine kinase"/>
    <property type="match status" value="1"/>
</dbReference>
<dbReference type="Pfam" id="PF13589">
    <property type="entry name" value="HATPase_c_3"/>
    <property type="match status" value="1"/>
</dbReference>
<protein>
    <recommendedName>
        <fullName evidence="4">RanBP2-type domain-containing protein</fullName>
    </recommendedName>
</protein>
<dbReference type="Gene3D" id="3.30.565.10">
    <property type="entry name" value="Histidine kinase-like ATPase, C-terminal domain"/>
    <property type="match status" value="1"/>
</dbReference>
<comment type="caution">
    <text evidence="5">The sequence shown here is derived from an EMBL/GenBank/DDBJ whole genome shotgun (WGS) entry which is preliminary data.</text>
</comment>
<dbReference type="InterPro" id="IPR003594">
    <property type="entry name" value="HATPase_dom"/>
</dbReference>
<keyword evidence="2" id="KW-0863">Zinc-finger</keyword>
<dbReference type="GO" id="GO:0008270">
    <property type="term" value="F:zinc ion binding"/>
    <property type="evidence" value="ECO:0007669"/>
    <property type="project" value="UniProtKB-KW"/>
</dbReference>
<evidence type="ECO:0000256" key="3">
    <source>
        <dbReference type="ARBA" id="ARBA00022833"/>
    </source>
</evidence>
<keyword evidence="3" id="KW-0862">Zinc</keyword>
<sequence length="859" mass="95363">MPLTRAHYLIFGHGADQKMAQKPIDITPSTRVLVALTRTPILPIDALSELIDNAVDSFRTAATGGTPSAVRQVIIEVPGPAEVARGEGMIRVRDTGPGLTEEQIADSMRAGYSSKNHFDTLGLFGMGFNIATGKLGRVTRVISAREEDDHAVQVTLDLPELMQSQRFSAMAERIQKPEGLRHGTVVEIRGWWPDGDANSGFIRELAKMPKKTLRSRLGRRYATLLRPDAANPVVITVNNERCQAFEHCVWSPDRFVERRSHGKIPARISFDQVISNARRCLHDGTDFGASDTCPRCGGTESREINHRVHGWVGIQRFDNQNDFGIDLIRNGRAIRQAEKAAFFEFSDESTGRAEREYPVDQQYGRIVGEVHLDQVPVDFQKQHFQQASDEWQEAVGFLRGGSLLPNNWTDGEMNDSPVSLLFQGYRKVRNFGRGDMYMGQYNPAKGKADRIPRSVEEEYYQRFLNREPGYYDDAKWWERVEAAGEPPIQVLPECPECGFQNTPTAEECGGCGEVLDGKPCLDTDCGKQILRSATACQHCGTSQVPKVQLPWKCTFCAQENKAGAERCEECGHVKDAPHPASPEALDNASVEAEELSADQLAVVLADGKTSSPLDVRVRTTHRPILPAFGQAAVPLVTSADTRRITVYIDPAHTVFTAMGLRPEYLIATEVAQFLHSLHRNLQSRPGHSAAVLTAEVLRKGWGDAVTDSADSVRTAVKSLFDQITERILRAPHADSFYDELDDAQQLALADSMIKSGAELTELGRLKATGGYLRYCDRETVTAFFGRHAAGWFGGLVWEDPWPSESEAGPVIAQKLQDDLRLKYLRCLEDCASYLRYDQPERLIVVRARAAVDFLVGKLA</sequence>
<gene>
    <name evidence="5" type="ORF">DR950_34865</name>
</gene>
<dbReference type="AlphaFoldDB" id="A0A373A257"/>
<feature type="domain" description="RanBP2-type" evidence="4">
    <location>
        <begin position="546"/>
        <end position="576"/>
    </location>
</feature>
<evidence type="ECO:0000256" key="1">
    <source>
        <dbReference type="ARBA" id="ARBA00022723"/>
    </source>
</evidence>
<dbReference type="InterPro" id="IPR001876">
    <property type="entry name" value="Znf_RanBP2"/>
</dbReference>
<evidence type="ECO:0000256" key="2">
    <source>
        <dbReference type="ARBA" id="ARBA00022771"/>
    </source>
</evidence>
<accession>A0A373A257</accession>
<evidence type="ECO:0000313" key="5">
    <source>
        <dbReference type="EMBL" id="RGD62246.1"/>
    </source>
</evidence>
<organism evidence="5 6">
    <name type="scientific">Kitasatospora xanthocidica</name>
    <dbReference type="NCBI Taxonomy" id="83382"/>
    <lineage>
        <taxon>Bacteria</taxon>
        <taxon>Bacillati</taxon>
        <taxon>Actinomycetota</taxon>
        <taxon>Actinomycetes</taxon>
        <taxon>Kitasatosporales</taxon>
        <taxon>Streptomycetaceae</taxon>
        <taxon>Kitasatospora</taxon>
    </lineage>
</organism>
<evidence type="ECO:0000313" key="6">
    <source>
        <dbReference type="Proteomes" id="UP000263377"/>
    </source>
</evidence>
<dbReference type="EMBL" id="QVIG01000001">
    <property type="protein sequence ID" value="RGD62246.1"/>
    <property type="molecule type" value="Genomic_DNA"/>
</dbReference>
<name>A0A373A257_9ACTN</name>